<comment type="catalytic activity">
    <reaction evidence="7">
        <text>L-cysteinyl-[protein] + hexadecanoyl-CoA = S-hexadecanoyl-L-cysteinyl-[protein] + CoA</text>
        <dbReference type="Rhea" id="RHEA:36683"/>
        <dbReference type="Rhea" id="RHEA-COMP:10131"/>
        <dbReference type="Rhea" id="RHEA-COMP:11032"/>
        <dbReference type="ChEBI" id="CHEBI:29950"/>
        <dbReference type="ChEBI" id="CHEBI:57287"/>
        <dbReference type="ChEBI" id="CHEBI:57379"/>
        <dbReference type="ChEBI" id="CHEBI:74151"/>
        <dbReference type="EC" id="2.3.1.225"/>
    </reaction>
</comment>
<dbReference type="PROSITE" id="PS50216">
    <property type="entry name" value="DHHC"/>
    <property type="match status" value="1"/>
</dbReference>
<evidence type="ECO:0000256" key="6">
    <source>
        <dbReference type="ARBA" id="ARBA00023315"/>
    </source>
</evidence>
<organism evidence="10 11">
    <name type="scientific">Odocoileus virginianus</name>
    <name type="common">White-tailed deer</name>
    <dbReference type="NCBI Taxonomy" id="9874"/>
    <lineage>
        <taxon>Eukaryota</taxon>
        <taxon>Metazoa</taxon>
        <taxon>Chordata</taxon>
        <taxon>Craniata</taxon>
        <taxon>Vertebrata</taxon>
        <taxon>Euteleostomi</taxon>
        <taxon>Mammalia</taxon>
        <taxon>Eutheria</taxon>
        <taxon>Laurasiatheria</taxon>
        <taxon>Artiodactyla</taxon>
        <taxon>Ruminantia</taxon>
        <taxon>Pecora</taxon>
        <taxon>Cervidae</taxon>
        <taxon>Odocoileinae</taxon>
        <taxon>Odocoileus</taxon>
    </lineage>
</organism>
<evidence type="ECO:0000313" key="11">
    <source>
        <dbReference type="RefSeq" id="XP_070332525.1"/>
    </source>
</evidence>
<evidence type="ECO:0000256" key="4">
    <source>
        <dbReference type="ARBA" id="ARBA00022989"/>
    </source>
</evidence>
<keyword evidence="6 7" id="KW-0012">Acyltransferase</keyword>
<dbReference type="RefSeq" id="XP_070332525.1">
    <property type="nucleotide sequence ID" value="XM_070476424.1"/>
</dbReference>
<name>A0ABM4IXI4_ODOVR</name>
<dbReference type="PANTHER" id="PTHR22883">
    <property type="entry name" value="ZINC FINGER DHHC DOMAIN CONTAINING PROTEIN"/>
    <property type="match status" value="1"/>
</dbReference>
<feature type="region of interest" description="Disordered" evidence="8">
    <location>
        <begin position="525"/>
        <end position="558"/>
    </location>
</feature>
<feature type="transmembrane region" description="Helical" evidence="7">
    <location>
        <begin position="166"/>
        <end position="192"/>
    </location>
</feature>
<feature type="region of interest" description="Disordered" evidence="8">
    <location>
        <begin position="297"/>
        <end position="326"/>
    </location>
</feature>
<evidence type="ECO:0000256" key="2">
    <source>
        <dbReference type="ARBA" id="ARBA00022679"/>
    </source>
</evidence>
<feature type="transmembrane region" description="Helical" evidence="7">
    <location>
        <begin position="70"/>
        <end position="93"/>
    </location>
</feature>
<reference evidence="11" key="2">
    <citation type="submission" date="2025-08" db="UniProtKB">
        <authorList>
            <consortium name="RefSeq"/>
        </authorList>
    </citation>
    <scope>IDENTIFICATION</scope>
    <source>
        <tissue evidence="11">Tongue muscle</tissue>
    </source>
</reference>
<dbReference type="Proteomes" id="UP001652640">
    <property type="component" value="Chromosome 14"/>
</dbReference>
<feature type="region of interest" description="Disordered" evidence="8">
    <location>
        <begin position="364"/>
        <end position="426"/>
    </location>
</feature>
<evidence type="ECO:0000259" key="9">
    <source>
        <dbReference type="Pfam" id="PF01529"/>
    </source>
</evidence>
<reference evidence="10" key="1">
    <citation type="journal article" date="2022" name="J. Hered.">
        <title>A De Novo Chromosome-Level Genome Assembly of the White-Tailed Deer, Odocoileus Virginianus.</title>
        <authorList>
            <person name="London E.W."/>
            <person name="Roca A.L."/>
            <person name="Novakofski J.E."/>
            <person name="Mateus-Pinilla N.E."/>
        </authorList>
    </citation>
    <scope>NUCLEOTIDE SEQUENCE [LARGE SCALE GENOMIC DNA]</scope>
</reference>
<keyword evidence="10" id="KW-1185">Reference proteome</keyword>
<evidence type="ECO:0000256" key="7">
    <source>
        <dbReference type="RuleBase" id="RU079119"/>
    </source>
</evidence>
<keyword evidence="2 7" id="KW-0808">Transferase</keyword>
<protein>
    <recommendedName>
        <fullName evidence="7">Palmitoyltransferase</fullName>
        <ecNumber evidence="7">2.3.1.225</ecNumber>
    </recommendedName>
</protein>
<dbReference type="GeneID" id="110136163"/>
<gene>
    <name evidence="11" type="primary">LOC110136163</name>
</gene>
<feature type="transmembrane region" description="Helical" evidence="7">
    <location>
        <begin position="43"/>
        <end position="64"/>
    </location>
</feature>
<evidence type="ECO:0000256" key="3">
    <source>
        <dbReference type="ARBA" id="ARBA00022692"/>
    </source>
</evidence>
<evidence type="ECO:0000256" key="5">
    <source>
        <dbReference type="ARBA" id="ARBA00023136"/>
    </source>
</evidence>
<keyword evidence="3 7" id="KW-0812">Transmembrane</keyword>
<comment type="subcellular location">
    <subcellularLocation>
        <location evidence="1">Membrane</location>
        <topology evidence="1">Multi-pass membrane protein</topology>
    </subcellularLocation>
</comment>
<feature type="transmembrane region" description="Helical" evidence="7">
    <location>
        <begin position="231"/>
        <end position="262"/>
    </location>
</feature>
<feature type="domain" description="Palmitoyltransferase DHHC" evidence="9">
    <location>
        <begin position="121"/>
        <end position="272"/>
    </location>
</feature>
<dbReference type="PANTHER" id="PTHR22883:SF22">
    <property type="entry name" value="PALMITOYLTRANSFERASE ZDHHC11-RELATED"/>
    <property type="match status" value="1"/>
</dbReference>
<comment type="domain">
    <text evidence="7">The DHHC domain is required for palmitoyltransferase activity.</text>
</comment>
<dbReference type="EC" id="2.3.1.225" evidence="7"/>
<sequence>MAFCARRSRRVLPEAASSRSTKVSPPRLSRVNGWSRPLHPFQIMAWTLFLILAFTTFGVFIPLLPGDCRYIAYSVTGGIFFFHFLAHLVAISIDPAEASVRLKNYSQPMPTFDRSKHPHVIQNQYCHLCEVTVSAKAKHCSACNKCVSGFDHHCKWLNNCVGSRNYWCFFSSVASALAGLLCIIVILLYIFLQYFFNPAALRTDSRYQSISNKDTWLLLLSIYPVRTNRGVLLALGLLVLLLALISLLLIGHLLFFHLYLMAKRLSTFDYMMQGSQQQDSKHQTGQRDVRQIEDLSQPLHSPLGPSEQGVKSMQLLPPTPDHSQVSSLTIHANSSLLQQELCSGRSTSAIHRVKRKEFLPPLSRCSSLSSVSTVTPESSPPPQNTKDQRERKQLGAGDVAEKQGSGSGAQGPEPAESCVQGSFSTGIPAAESVPETLQLPSPLQGHNQDMWPQKHQDTVPSHQEPWTVESTVINIPGGLDGELDVQQMPCMLVGMPSAQAPKSLPAIKGECGEEGIPIVREVGGCTSAKDPVPSSPTPVAMITMPEDPEPGDRAPQLV</sequence>
<evidence type="ECO:0000256" key="8">
    <source>
        <dbReference type="SAM" id="MobiDB-lite"/>
    </source>
</evidence>
<proteinExistence type="inferred from homology"/>
<evidence type="ECO:0000256" key="1">
    <source>
        <dbReference type="ARBA" id="ARBA00004141"/>
    </source>
</evidence>
<keyword evidence="4 7" id="KW-1133">Transmembrane helix</keyword>
<evidence type="ECO:0000313" key="10">
    <source>
        <dbReference type="Proteomes" id="UP001652640"/>
    </source>
</evidence>
<dbReference type="InterPro" id="IPR001594">
    <property type="entry name" value="Palmitoyltrfase_DHHC"/>
</dbReference>
<dbReference type="Pfam" id="PF01529">
    <property type="entry name" value="DHHC"/>
    <property type="match status" value="1"/>
</dbReference>
<keyword evidence="5 7" id="KW-0472">Membrane</keyword>
<accession>A0ABM4IXI4</accession>
<dbReference type="InterPro" id="IPR039859">
    <property type="entry name" value="PFA4/ZDH16/20/ERF2-like"/>
</dbReference>
<comment type="similarity">
    <text evidence="7">Belongs to the DHHC palmitoyltransferase family.</text>
</comment>
<feature type="compositionally biased region" description="Low complexity" evidence="8">
    <location>
        <begin position="364"/>
        <end position="377"/>
    </location>
</feature>